<keyword evidence="1" id="KW-0472">Membrane</keyword>
<name>A0AAW8P311_9HYPH</name>
<evidence type="ECO:0000256" key="1">
    <source>
        <dbReference type="SAM" id="Phobius"/>
    </source>
</evidence>
<protein>
    <recommendedName>
        <fullName evidence="4">DUF4345 domain-containing protein</fullName>
    </recommendedName>
</protein>
<sequence>MRPLLLALSVLQLFNGVLMLAAPPLWYSVIPGVTETGPFNSHFIRDIGLGFLSAGCALGMASWYAAIARPLVAVASVFLLGHALLHLAEMGLHGTGPAHAMRDITLIVVPALMPLAVFKRRTSHV</sequence>
<accession>A0AAW8P311</accession>
<dbReference type="Proteomes" id="UP001269402">
    <property type="component" value="Unassembled WGS sequence"/>
</dbReference>
<feature type="transmembrane region" description="Helical" evidence="1">
    <location>
        <begin position="43"/>
        <end position="64"/>
    </location>
</feature>
<feature type="transmembrane region" description="Helical" evidence="1">
    <location>
        <begin position="100"/>
        <end position="118"/>
    </location>
</feature>
<keyword evidence="1" id="KW-0812">Transmembrane</keyword>
<keyword evidence="1" id="KW-1133">Transmembrane helix</keyword>
<evidence type="ECO:0008006" key="4">
    <source>
        <dbReference type="Google" id="ProtNLM"/>
    </source>
</evidence>
<reference evidence="3" key="1">
    <citation type="submission" date="2023-07" db="EMBL/GenBank/DDBJ databases">
        <title>Genomic characterization of faba bean (Vicia faba) microsymbionts in Mexican soils.</title>
        <authorList>
            <person name="Rivera Orduna F.N."/>
            <person name="Guevara-Luna J."/>
            <person name="Yan J."/>
            <person name="Arroyo-Herrera I."/>
            <person name="Li Y."/>
            <person name="Vasquez-Murrieta M.S."/>
            <person name="Wang E.T."/>
        </authorList>
    </citation>
    <scope>NUCLEOTIDE SEQUENCE [LARGE SCALE GENOMIC DNA]</scope>
    <source>
        <strain evidence="3">CH6</strain>
    </source>
</reference>
<comment type="caution">
    <text evidence="2">The sequence shown here is derived from an EMBL/GenBank/DDBJ whole genome shotgun (WGS) entry which is preliminary data.</text>
</comment>
<feature type="transmembrane region" description="Helical" evidence="1">
    <location>
        <begin position="71"/>
        <end position="88"/>
    </location>
</feature>
<gene>
    <name evidence="2" type="ORF">RJJ37_09265</name>
</gene>
<dbReference type="RefSeq" id="WP_131710558.1">
    <property type="nucleotide sequence ID" value="NZ_JAILYH010000002.1"/>
</dbReference>
<evidence type="ECO:0000313" key="3">
    <source>
        <dbReference type="Proteomes" id="UP001269402"/>
    </source>
</evidence>
<evidence type="ECO:0000313" key="2">
    <source>
        <dbReference type="EMBL" id="MDR9759823.1"/>
    </source>
</evidence>
<dbReference type="AlphaFoldDB" id="A0AAW8P311"/>
<dbReference type="EMBL" id="JAVLSH010000003">
    <property type="protein sequence ID" value="MDR9759823.1"/>
    <property type="molecule type" value="Genomic_DNA"/>
</dbReference>
<proteinExistence type="predicted"/>
<keyword evidence="3" id="KW-1185">Reference proteome</keyword>
<organism evidence="2 3">
    <name type="scientific">Rhizobium redzepovicii</name>
    <dbReference type="NCBI Taxonomy" id="2867518"/>
    <lineage>
        <taxon>Bacteria</taxon>
        <taxon>Pseudomonadati</taxon>
        <taxon>Pseudomonadota</taxon>
        <taxon>Alphaproteobacteria</taxon>
        <taxon>Hyphomicrobiales</taxon>
        <taxon>Rhizobiaceae</taxon>
        <taxon>Rhizobium/Agrobacterium group</taxon>
        <taxon>Rhizobium</taxon>
    </lineage>
</organism>